<name>A0A7Y2EAC5_UNCEI</name>
<sequence length="135" mass="13981">MLRNSKGFTLIELMIVVLIIGILAAIAIPNFVSMQDRAREGSVKSNMHTVQLAVEDFAVQNDGVYPVAANAAAVTALLPGGAIPDNPFSGAAATLDWAAAPTTAGNMGFSAATTTTYNLRGFGKSAILTLQLSNQ</sequence>
<dbReference type="PANTHER" id="PTHR30093:SF44">
    <property type="entry name" value="TYPE II SECRETION SYSTEM CORE PROTEIN G"/>
    <property type="match status" value="1"/>
</dbReference>
<dbReference type="Pfam" id="PF07963">
    <property type="entry name" value="N_methyl"/>
    <property type="match status" value="1"/>
</dbReference>
<dbReference type="SUPFAM" id="SSF54523">
    <property type="entry name" value="Pili subunits"/>
    <property type="match status" value="1"/>
</dbReference>
<dbReference type="Proteomes" id="UP000547674">
    <property type="component" value="Unassembled WGS sequence"/>
</dbReference>
<proteinExistence type="predicted"/>
<feature type="transmembrane region" description="Helical" evidence="6">
    <location>
        <begin position="7"/>
        <end position="28"/>
    </location>
</feature>
<organism evidence="7 8">
    <name type="scientific">Eiseniibacteriota bacterium</name>
    <dbReference type="NCBI Taxonomy" id="2212470"/>
    <lineage>
        <taxon>Bacteria</taxon>
        <taxon>Candidatus Eiseniibacteriota</taxon>
    </lineage>
</organism>
<dbReference type="PRINTS" id="PR00813">
    <property type="entry name" value="BCTERIALGSPG"/>
</dbReference>
<evidence type="ECO:0000256" key="6">
    <source>
        <dbReference type="SAM" id="Phobius"/>
    </source>
</evidence>
<keyword evidence="4 6" id="KW-1133">Transmembrane helix</keyword>
<evidence type="ECO:0000256" key="2">
    <source>
        <dbReference type="ARBA" id="ARBA00022481"/>
    </source>
</evidence>
<dbReference type="PROSITE" id="PS00409">
    <property type="entry name" value="PROKAR_NTER_METHYL"/>
    <property type="match status" value="1"/>
</dbReference>
<evidence type="ECO:0000313" key="8">
    <source>
        <dbReference type="Proteomes" id="UP000547674"/>
    </source>
</evidence>
<dbReference type="NCBIfam" id="TIGR02532">
    <property type="entry name" value="IV_pilin_GFxxxE"/>
    <property type="match status" value="1"/>
</dbReference>
<evidence type="ECO:0000256" key="1">
    <source>
        <dbReference type="ARBA" id="ARBA00004167"/>
    </source>
</evidence>
<dbReference type="PANTHER" id="PTHR30093">
    <property type="entry name" value="GENERAL SECRETION PATHWAY PROTEIN G"/>
    <property type="match status" value="1"/>
</dbReference>
<dbReference type="GO" id="GO:0015628">
    <property type="term" value="P:protein secretion by the type II secretion system"/>
    <property type="evidence" value="ECO:0007669"/>
    <property type="project" value="InterPro"/>
</dbReference>
<dbReference type="GO" id="GO:0016020">
    <property type="term" value="C:membrane"/>
    <property type="evidence" value="ECO:0007669"/>
    <property type="project" value="UniProtKB-SubCell"/>
</dbReference>
<accession>A0A7Y2EAC5</accession>
<evidence type="ECO:0000256" key="3">
    <source>
        <dbReference type="ARBA" id="ARBA00022692"/>
    </source>
</evidence>
<dbReference type="InterPro" id="IPR012902">
    <property type="entry name" value="N_methyl_site"/>
</dbReference>
<comment type="caution">
    <text evidence="7">The sequence shown here is derived from an EMBL/GenBank/DDBJ whole genome shotgun (WGS) entry which is preliminary data.</text>
</comment>
<comment type="subcellular location">
    <subcellularLocation>
        <location evidence="1">Membrane</location>
        <topology evidence="1">Single-pass membrane protein</topology>
    </subcellularLocation>
</comment>
<dbReference type="AlphaFoldDB" id="A0A7Y2EAC5"/>
<evidence type="ECO:0000256" key="5">
    <source>
        <dbReference type="ARBA" id="ARBA00023136"/>
    </source>
</evidence>
<keyword evidence="3 6" id="KW-0812">Transmembrane</keyword>
<evidence type="ECO:0000313" key="7">
    <source>
        <dbReference type="EMBL" id="NNF08163.1"/>
    </source>
</evidence>
<dbReference type="Gene3D" id="3.30.700.10">
    <property type="entry name" value="Glycoprotein, Type 4 Pilin"/>
    <property type="match status" value="1"/>
</dbReference>
<dbReference type="GO" id="GO:0015627">
    <property type="term" value="C:type II protein secretion system complex"/>
    <property type="evidence" value="ECO:0007669"/>
    <property type="project" value="InterPro"/>
</dbReference>
<gene>
    <name evidence="7" type="ORF">HKN21_15470</name>
</gene>
<protein>
    <submittedName>
        <fullName evidence="7">Prepilin-type N-terminal cleavage/methylation domain-containing protein</fullName>
    </submittedName>
</protein>
<dbReference type="EMBL" id="JABDJR010000624">
    <property type="protein sequence ID" value="NNF08163.1"/>
    <property type="molecule type" value="Genomic_DNA"/>
</dbReference>
<reference evidence="7 8" key="1">
    <citation type="submission" date="2020-03" db="EMBL/GenBank/DDBJ databases">
        <title>Metabolic flexibility allows generalist bacteria to become dominant in a frequently disturbed ecosystem.</title>
        <authorList>
            <person name="Chen Y.-J."/>
            <person name="Leung P.M."/>
            <person name="Bay S.K."/>
            <person name="Hugenholtz P."/>
            <person name="Kessler A.J."/>
            <person name="Shelley G."/>
            <person name="Waite D.W."/>
            <person name="Cook P.L."/>
            <person name="Greening C."/>
        </authorList>
    </citation>
    <scope>NUCLEOTIDE SEQUENCE [LARGE SCALE GENOMIC DNA]</scope>
    <source>
        <strain evidence="7">SS_bin_28</strain>
    </source>
</reference>
<dbReference type="InterPro" id="IPR000983">
    <property type="entry name" value="Bac_GSPG_pilin"/>
</dbReference>
<keyword evidence="2" id="KW-0488">Methylation</keyword>
<evidence type="ECO:0000256" key="4">
    <source>
        <dbReference type="ARBA" id="ARBA00022989"/>
    </source>
</evidence>
<dbReference type="InterPro" id="IPR045584">
    <property type="entry name" value="Pilin-like"/>
</dbReference>
<keyword evidence="5 6" id="KW-0472">Membrane</keyword>